<organism evidence="1 2">
    <name type="scientific">Elysia crispata</name>
    <name type="common">lettuce slug</name>
    <dbReference type="NCBI Taxonomy" id="231223"/>
    <lineage>
        <taxon>Eukaryota</taxon>
        <taxon>Metazoa</taxon>
        <taxon>Spiralia</taxon>
        <taxon>Lophotrochozoa</taxon>
        <taxon>Mollusca</taxon>
        <taxon>Gastropoda</taxon>
        <taxon>Heterobranchia</taxon>
        <taxon>Euthyneura</taxon>
        <taxon>Panpulmonata</taxon>
        <taxon>Sacoglossa</taxon>
        <taxon>Placobranchoidea</taxon>
        <taxon>Plakobranchidae</taxon>
        <taxon>Elysia</taxon>
    </lineage>
</organism>
<gene>
    <name evidence="1" type="ORF">RRG08_057778</name>
</gene>
<protein>
    <submittedName>
        <fullName evidence="1">Uncharacterized protein</fullName>
    </submittedName>
</protein>
<keyword evidence="2" id="KW-1185">Reference proteome</keyword>
<reference evidence="1" key="1">
    <citation type="journal article" date="2023" name="G3 (Bethesda)">
        <title>A reference genome for the long-term kleptoplast-retaining sea slug Elysia crispata morphotype clarki.</title>
        <authorList>
            <person name="Eastman K.E."/>
            <person name="Pendleton A.L."/>
            <person name="Shaikh M.A."/>
            <person name="Suttiyut T."/>
            <person name="Ogas R."/>
            <person name="Tomko P."/>
            <person name="Gavelis G."/>
            <person name="Widhalm J.R."/>
            <person name="Wisecaver J.H."/>
        </authorList>
    </citation>
    <scope>NUCLEOTIDE SEQUENCE</scope>
    <source>
        <strain evidence="1">ECLA1</strain>
    </source>
</reference>
<name>A0AAE0ZNY8_9GAST</name>
<accession>A0AAE0ZNY8</accession>
<proteinExistence type="predicted"/>
<evidence type="ECO:0000313" key="2">
    <source>
        <dbReference type="Proteomes" id="UP001283361"/>
    </source>
</evidence>
<dbReference type="EMBL" id="JAWDGP010003626">
    <property type="protein sequence ID" value="KAK3772341.1"/>
    <property type="molecule type" value="Genomic_DNA"/>
</dbReference>
<evidence type="ECO:0000313" key="1">
    <source>
        <dbReference type="EMBL" id="KAK3772341.1"/>
    </source>
</evidence>
<sequence>MTSGTCCRRFLTEMGGSPPTWLWCRPWRFHKGWAMKERFINSPVNVREGVAEESLTHSSQRKHTVKFEHPVSNSICAKKDKLEKGNNYCRS</sequence>
<comment type="caution">
    <text evidence="1">The sequence shown here is derived from an EMBL/GenBank/DDBJ whole genome shotgun (WGS) entry which is preliminary data.</text>
</comment>
<dbReference type="Proteomes" id="UP001283361">
    <property type="component" value="Unassembled WGS sequence"/>
</dbReference>
<dbReference type="AlphaFoldDB" id="A0AAE0ZNY8"/>